<reference evidence="4" key="1">
    <citation type="submission" date="2022-07" db="EMBL/GenBank/DDBJ databases">
        <title>Genome Sequence of Agrocybe chaxingu.</title>
        <authorList>
            <person name="Buettner E."/>
        </authorList>
    </citation>
    <scope>NUCLEOTIDE SEQUENCE</scope>
    <source>
        <strain evidence="4">MP-N11</strain>
    </source>
</reference>
<comment type="caution">
    <text evidence="4">The sequence shown here is derived from an EMBL/GenBank/DDBJ whole genome shotgun (WGS) entry which is preliminary data.</text>
</comment>
<dbReference type="GO" id="GO:0031201">
    <property type="term" value="C:SNARE complex"/>
    <property type="evidence" value="ECO:0007669"/>
    <property type="project" value="TreeGrafter"/>
</dbReference>
<feature type="region of interest" description="Disordered" evidence="2">
    <location>
        <begin position="1"/>
        <end position="118"/>
    </location>
</feature>
<proteinExistence type="inferred from homology"/>
<dbReference type="GO" id="GO:0006887">
    <property type="term" value="P:exocytosis"/>
    <property type="evidence" value="ECO:0007669"/>
    <property type="project" value="TreeGrafter"/>
</dbReference>
<accession>A0A9W8JUL9</accession>
<comment type="similarity">
    <text evidence="1">Belongs to the SNAP-25 family.</text>
</comment>
<evidence type="ECO:0000256" key="1">
    <source>
        <dbReference type="ARBA" id="ARBA00009480"/>
    </source>
</evidence>
<evidence type="ECO:0000313" key="5">
    <source>
        <dbReference type="Proteomes" id="UP001148786"/>
    </source>
</evidence>
<keyword evidence="5" id="KW-1185">Reference proteome</keyword>
<dbReference type="GO" id="GO:0006906">
    <property type="term" value="P:vesicle fusion"/>
    <property type="evidence" value="ECO:0007669"/>
    <property type="project" value="TreeGrafter"/>
</dbReference>
<dbReference type="GO" id="GO:0005886">
    <property type="term" value="C:plasma membrane"/>
    <property type="evidence" value="ECO:0007669"/>
    <property type="project" value="TreeGrafter"/>
</dbReference>
<dbReference type="SMART" id="SM00397">
    <property type="entry name" value="t_SNARE"/>
    <property type="match status" value="2"/>
</dbReference>
<evidence type="ECO:0000259" key="3">
    <source>
        <dbReference type="PROSITE" id="PS50192"/>
    </source>
</evidence>
<dbReference type="PANTHER" id="PTHR19305">
    <property type="entry name" value="SYNAPTOSOMAL ASSOCIATED PROTEIN"/>
    <property type="match status" value="1"/>
</dbReference>
<dbReference type="GO" id="GO:0019905">
    <property type="term" value="F:syntaxin binding"/>
    <property type="evidence" value="ECO:0007669"/>
    <property type="project" value="TreeGrafter"/>
</dbReference>
<name>A0A9W8JUL9_9AGAR</name>
<dbReference type="Proteomes" id="UP001148786">
    <property type="component" value="Unassembled WGS sequence"/>
</dbReference>
<sequence length="344" mass="38981">MSFWEKLTGGLRSPMTPPPPSPSHLHGFSSSSIRSSSDTYVRRDDGYYNGATSSASLANKYGQNRGIGDVYSRGRGDVESDRSELFSGHNPLKSGSGRFFDGPDLGRDPTPGEEDEGDIEGIKQQTRFVKQESVASTRNALRLAREAEETARNSLTRLGDQSEKLLTIEHHLDVSKGHSQRAEDRTEELKQLNRSIFRPVVLFNKDERRAAESAEVQRRYEDRREERMRTMRDHQERFGSAARYDPGDDEELIGRRGSPRPPALGRGDRTRYQFESTASDDELEDELDENLDEIAAATMRLNILSKAMSKELEDQCEWVGRIEHKTTKLDDRIASNTESLKRIK</sequence>
<protein>
    <recommendedName>
        <fullName evidence="3">t-SNARE coiled-coil homology domain-containing protein</fullName>
    </recommendedName>
</protein>
<dbReference type="InterPro" id="IPR000727">
    <property type="entry name" value="T_SNARE_dom"/>
</dbReference>
<feature type="compositionally biased region" description="Basic and acidic residues" evidence="2">
    <location>
        <begin position="72"/>
        <end position="84"/>
    </location>
</feature>
<dbReference type="CDD" id="cd15886">
    <property type="entry name" value="SNARE_SEC9N"/>
    <property type="match status" value="1"/>
</dbReference>
<dbReference type="PANTHER" id="PTHR19305:SF9">
    <property type="entry name" value="SYNAPTOSOMAL-ASSOCIATED PROTEIN 29"/>
    <property type="match status" value="1"/>
</dbReference>
<dbReference type="Gene3D" id="1.20.5.110">
    <property type="match status" value="2"/>
</dbReference>
<dbReference type="OrthoDB" id="18679at2759"/>
<feature type="domain" description="T-SNARE coiled-coil homology" evidence="3">
    <location>
        <begin position="281"/>
        <end position="343"/>
    </location>
</feature>
<evidence type="ECO:0000256" key="2">
    <source>
        <dbReference type="SAM" id="MobiDB-lite"/>
    </source>
</evidence>
<gene>
    <name evidence="4" type="ORF">NLJ89_g8806</name>
</gene>
<evidence type="ECO:0000313" key="4">
    <source>
        <dbReference type="EMBL" id="KAJ3502613.1"/>
    </source>
</evidence>
<organism evidence="4 5">
    <name type="scientific">Agrocybe chaxingu</name>
    <dbReference type="NCBI Taxonomy" id="84603"/>
    <lineage>
        <taxon>Eukaryota</taxon>
        <taxon>Fungi</taxon>
        <taxon>Dikarya</taxon>
        <taxon>Basidiomycota</taxon>
        <taxon>Agaricomycotina</taxon>
        <taxon>Agaricomycetes</taxon>
        <taxon>Agaricomycetidae</taxon>
        <taxon>Agaricales</taxon>
        <taxon>Agaricineae</taxon>
        <taxon>Strophariaceae</taxon>
        <taxon>Agrocybe</taxon>
    </lineage>
</organism>
<dbReference type="AlphaFoldDB" id="A0A9W8JUL9"/>
<dbReference type="EMBL" id="JANKHO010001256">
    <property type="protein sequence ID" value="KAJ3502613.1"/>
    <property type="molecule type" value="Genomic_DNA"/>
</dbReference>
<dbReference type="SUPFAM" id="SSF58038">
    <property type="entry name" value="SNARE fusion complex"/>
    <property type="match status" value="2"/>
</dbReference>
<dbReference type="GO" id="GO:0005484">
    <property type="term" value="F:SNAP receptor activity"/>
    <property type="evidence" value="ECO:0007669"/>
    <property type="project" value="TreeGrafter"/>
</dbReference>
<feature type="compositionally biased region" description="Low complexity" evidence="2">
    <location>
        <begin position="23"/>
        <end position="37"/>
    </location>
</feature>
<feature type="region of interest" description="Disordered" evidence="2">
    <location>
        <begin position="240"/>
        <end position="270"/>
    </location>
</feature>
<dbReference type="PROSITE" id="PS50192">
    <property type="entry name" value="T_SNARE"/>
    <property type="match status" value="1"/>
</dbReference>